<evidence type="ECO:0000256" key="3">
    <source>
        <dbReference type="ARBA" id="ARBA00022525"/>
    </source>
</evidence>
<dbReference type="FunFam" id="2.60.120.200:FF:000235">
    <property type="entry name" value="Beta-1,3-glucan-binding protein"/>
    <property type="match status" value="1"/>
</dbReference>
<dbReference type="InterPro" id="IPR013320">
    <property type="entry name" value="ConA-like_dom_sf"/>
</dbReference>
<evidence type="ECO:0000256" key="4">
    <source>
        <dbReference type="ARBA" id="ARBA00022588"/>
    </source>
</evidence>
<dbReference type="Gene3D" id="2.60.120.200">
    <property type="match status" value="1"/>
</dbReference>
<keyword evidence="3" id="KW-0964">Secreted</keyword>
<organism evidence="9 10">
    <name type="scientific">Diatraea saccharalis</name>
    <name type="common">sugarcane borer</name>
    <dbReference type="NCBI Taxonomy" id="40085"/>
    <lineage>
        <taxon>Eukaryota</taxon>
        <taxon>Metazoa</taxon>
        <taxon>Ecdysozoa</taxon>
        <taxon>Arthropoda</taxon>
        <taxon>Hexapoda</taxon>
        <taxon>Insecta</taxon>
        <taxon>Pterygota</taxon>
        <taxon>Neoptera</taxon>
        <taxon>Endopterygota</taxon>
        <taxon>Lepidoptera</taxon>
        <taxon>Glossata</taxon>
        <taxon>Ditrysia</taxon>
        <taxon>Pyraloidea</taxon>
        <taxon>Crambidae</taxon>
        <taxon>Crambinae</taxon>
        <taxon>Diatraea</taxon>
    </lineage>
</organism>
<comment type="similarity">
    <text evidence="2">Belongs to the insect beta-1,3-glucan binding protein family.</text>
</comment>
<dbReference type="GO" id="GO:0045088">
    <property type="term" value="P:regulation of innate immune response"/>
    <property type="evidence" value="ECO:0007669"/>
    <property type="project" value="UniProtKB-ARBA"/>
</dbReference>
<dbReference type="PANTHER" id="PTHR10963">
    <property type="entry name" value="GLYCOSYL HYDROLASE-RELATED"/>
    <property type="match status" value="1"/>
</dbReference>
<dbReference type="OrthoDB" id="4781at2759"/>
<feature type="domain" description="GH16" evidence="8">
    <location>
        <begin position="1"/>
        <end position="305"/>
    </location>
</feature>
<protein>
    <recommendedName>
        <fullName evidence="8">GH16 domain-containing protein</fullName>
    </recommendedName>
</protein>
<name>A0A9N9QKT1_9NEOP</name>
<evidence type="ECO:0000259" key="8">
    <source>
        <dbReference type="PROSITE" id="PS51762"/>
    </source>
</evidence>
<dbReference type="GO" id="GO:0045087">
    <property type="term" value="P:innate immune response"/>
    <property type="evidence" value="ECO:0007669"/>
    <property type="project" value="UniProtKB-KW"/>
</dbReference>
<evidence type="ECO:0000256" key="1">
    <source>
        <dbReference type="ARBA" id="ARBA00004613"/>
    </source>
</evidence>
<keyword evidence="6" id="KW-0391">Immunity</keyword>
<feature type="non-terminal residue" evidence="9">
    <location>
        <position position="305"/>
    </location>
</feature>
<dbReference type="InterPro" id="IPR000757">
    <property type="entry name" value="Beta-glucanase-like"/>
</dbReference>
<dbReference type="Pfam" id="PF00722">
    <property type="entry name" value="Glyco_hydro_16"/>
    <property type="match status" value="1"/>
</dbReference>
<reference evidence="9" key="2">
    <citation type="submission" date="2022-10" db="EMBL/GenBank/DDBJ databases">
        <authorList>
            <consortium name="ENA_rothamsted_submissions"/>
            <consortium name="culmorum"/>
            <person name="King R."/>
        </authorList>
    </citation>
    <scope>NUCLEOTIDE SEQUENCE</scope>
</reference>
<evidence type="ECO:0000256" key="2">
    <source>
        <dbReference type="ARBA" id="ARBA00008781"/>
    </source>
</evidence>
<dbReference type="GO" id="GO:0005975">
    <property type="term" value="P:carbohydrate metabolic process"/>
    <property type="evidence" value="ECO:0007669"/>
    <property type="project" value="InterPro"/>
</dbReference>
<evidence type="ECO:0000313" key="9">
    <source>
        <dbReference type="EMBL" id="CAG9782087.1"/>
    </source>
</evidence>
<evidence type="ECO:0000256" key="7">
    <source>
        <dbReference type="ARBA" id="ARBA00023180"/>
    </source>
</evidence>
<gene>
    <name evidence="9" type="ORF">DIATSA_LOCUS378</name>
</gene>
<keyword evidence="5" id="KW-0732">Signal</keyword>
<dbReference type="GO" id="GO:0004553">
    <property type="term" value="F:hydrolase activity, hydrolyzing O-glycosyl compounds"/>
    <property type="evidence" value="ECO:0007669"/>
    <property type="project" value="InterPro"/>
</dbReference>
<evidence type="ECO:0000256" key="5">
    <source>
        <dbReference type="ARBA" id="ARBA00022729"/>
    </source>
</evidence>
<dbReference type="CDD" id="cd02179">
    <property type="entry name" value="GH16_beta_GRP"/>
    <property type="match status" value="1"/>
</dbReference>
<keyword evidence="4" id="KW-0399">Innate immunity</keyword>
<evidence type="ECO:0000313" key="10">
    <source>
        <dbReference type="Proteomes" id="UP001153714"/>
    </source>
</evidence>
<dbReference type="GO" id="GO:0005576">
    <property type="term" value="C:extracellular region"/>
    <property type="evidence" value="ECO:0007669"/>
    <property type="project" value="UniProtKB-SubCell"/>
</dbReference>
<reference evidence="9" key="1">
    <citation type="submission" date="2021-12" db="EMBL/GenBank/DDBJ databases">
        <authorList>
            <person name="King R."/>
        </authorList>
    </citation>
    <scope>NUCLEOTIDE SEQUENCE</scope>
</reference>
<keyword evidence="10" id="KW-1185">Reference proteome</keyword>
<dbReference type="SUPFAM" id="SSF49899">
    <property type="entry name" value="Concanavalin A-like lectins/glucanases"/>
    <property type="match status" value="1"/>
</dbReference>
<dbReference type="InterPro" id="IPR035806">
    <property type="entry name" value="GH16_GRP_C"/>
</dbReference>
<dbReference type="EMBL" id="OU893332">
    <property type="protein sequence ID" value="CAG9782087.1"/>
    <property type="molecule type" value="Genomic_DNA"/>
</dbReference>
<sequence>MPGFVCKGQLLFEDNFNANLEKGKVWSTEIMFPEAPDYPFNVYLNDRNLRVRGGVLKIRPVTLESKYGEDYVTQSLDLTARCTGDLGTNQCTRESSGAHILPPIITAKINTKNRFNFKYGRVEVRAKMPVGDWLIPIIQLEPRDYAYGSKNYASGIMRVAYAKGNAEYYKKLLGGSIMCDTEPYRSAHLKEKIGHDHWANDFHNYSLEWRPDGISLFVDGEKYGEVNPGSGFYEDAKTKNVTAAPLWLRGTTMAPLDQMFYISLGLNVGGLHEFPDSPTKPWNDRSNKAMLDFWRAKEQWLPTWY</sequence>
<comment type="subcellular location">
    <subcellularLocation>
        <location evidence="1">Secreted</location>
    </subcellularLocation>
</comment>
<proteinExistence type="inferred from homology"/>
<dbReference type="Proteomes" id="UP001153714">
    <property type="component" value="Chromosome 1"/>
</dbReference>
<dbReference type="InterPro" id="IPR050546">
    <property type="entry name" value="Glycosyl_Hydrlase_16"/>
</dbReference>
<dbReference type="PROSITE" id="PS51762">
    <property type="entry name" value="GH16_2"/>
    <property type="match status" value="1"/>
</dbReference>
<evidence type="ECO:0000256" key="6">
    <source>
        <dbReference type="ARBA" id="ARBA00022859"/>
    </source>
</evidence>
<accession>A0A9N9QKT1</accession>
<dbReference type="AlphaFoldDB" id="A0A9N9QKT1"/>
<keyword evidence="7" id="KW-0325">Glycoprotein</keyword>
<dbReference type="PANTHER" id="PTHR10963:SF60">
    <property type="entry name" value="GRAM-NEGATIVE BACTERIA-BINDING PROTEIN 1-RELATED"/>
    <property type="match status" value="1"/>
</dbReference>